<organism evidence="8 9">
    <name type="scientific">Owenia fusiformis</name>
    <name type="common">Polychaete worm</name>
    <dbReference type="NCBI Taxonomy" id="6347"/>
    <lineage>
        <taxon>Eukaryota</taxon>
        <taxon>Metazoa</taxon>
        <taxon>Spiralia</taxon>
        <taxon>Lophotrochozoa</taxon>
        <taxon>Annelida</taxon>
        <taxon>Polychaeta</taxon>
        <taxon>Sedentaria</taxon>
        <taxon>Canalipalpata</taxon>
        <taxon>Sabellida</taxon>
        <taxon>Oweniida</taxon>
        <taxon>Oweniidae</taxon>
        <taxon>Owenia</taxon>
    </lineage>
</organism>
<evidence type="ECO:0000256" key="5">
    <source>
        <dbReference type="PROSITE-ProRule" id="PRU00042"/>
    </source>
</evidence>
<sequence length="888" mass="101875">TIASGRPPNGITKNGSVNHINEAGDKLDNETPCHRSKGVKVDPIIVETCLTDAVHVQRPDDGTTKIPRVHENQVRSGLQDRVLDDTVYRDRPDGGTNKIACSPKSEVEFGVEEKPLDEEGKVHLEVSKEAGLLNAKISITVDFCIETILCDMIESELENYSISKELHSIKNTEDETVQNVNNDCTGFKKHLPLRYKEPVMQCVVNESPASYVGQATHETMQHTPDVNEVLYFGSENPNKTENMAFPSLKTKIVNLESLVNHYDFVKPDIENSVLFDHPYSQKGCTEVDAERKRHVEEHRGFNIKDIISACVTNIQSAQNEQKDCTENYTVKRSTRSTNIRTLSTMATANIETNDHSLKKNFHKRGLLSTNEENTSIHKDQINDTETNKDARRLTHDQKINDHQEEKSSQTMKKICNMKDVEQSIGQVKQLEKSVHANGKRRAIFPIQIDEDDVFQCPHCDMSYSMKSKLKNHLRLHQDSEILTLQHCKIKRCPYSTYSLDLYNQHIKGHEGSHSCSCSICEYGSPTVKGLKQHMALHGVKQLKHNHFMRKRGLAPMHKSRKDSSHIYRCNQCDLKTNQFKKLQKHKQTCRLKSQTLSVDSIVTPQSNIQNRVEQEPDRPISSPTIRGTCTSYNCPICQYSSSKSGWLEKHTRFHSPQAGCFVCEHCNFSSFQSSRVRQHQTRDHKVTKTEVIDNNRDAHINGILHVENNAVQQNPRASQFDDSETYQSVCENNIKSENPLKRKLPNENCDEFTKEIVQQSQNNQIHLVNTKTCMVRLPRIDREIARMCKKRKVTDDERNANDSDQPEIVAEDFPMDYESTVDSECEGMNIFICTACPYFTRFTGYFRRHTLHHRVQRGLTCRHCSYSSDYQKSMHRHKKWHNKARKGM</sequence>
<dbReference type="SMART" id="SM00355">
    <property type="entry name" value="ZnF_C2H2"/>
    <property type="match status" value="8"/>
</dbReference>
<dbReference type="PROSITE" id="PS50157">
    <property type="entry name" value="ZINC_FINGER_C2H2_2"/>
    <property type="match status" value="2"/>
</dbReference>
<keyword evidence="1" id="KW-0479">Metal-binding</keyword>
<evidence type="ECO:0000256" key="4">
    <source>
        <dbReference type="ARBA" id="ARBA00022833"/>
    </source>
</evidence>
<dbReference type="PANTHER" id="PTHR24379">
    <property type="entry name" value="KRAB AND ZINC FINGER DOMAIN-CONTAINING"/>
    <property type="match status" value="1"/>
</dbReference>
<evidence type="ECO:0000256" key="1">
    <source>
        <dbReference type="ARBA" id="ARBA00022723"/>
    </source>
</evidence>
<keyword evidence="2" id="KW-0677">Repeat</keyword>
<dbReference type="Gene3D" id="3.30.160.60">
    <property type="entry name" value="Classic Zinc Finger"/>
    <property type="match status" value="3"/>
</dbReference>
<dbReference type="InterPro" id="IPR036236">
    <property type="entry name" value="Znf_C2H2_sf"/>
</dbReference>
<dbReference type="Proteomes" id="UP000749559">
    <property type="component" value="Unassembled WGS sequence"/>
</dbReference>
<evidence type="ECO:0000259" key="7">
    <source>
        <dbReference type="PROSITE" id="PS50157"/>
    </source>
</evidence>
<dbReference type="AlphaFoldDB" id="A0A8S4NN79"/>
<evidence type="ECO:0000313" key="9">
    <source>
        <dbReference type="Proteomes" id="UP000749559"/>
    </source>
</evidence>
<dbReference type="InterPro" id="IPR013087">
    <property type="entry name" value="Znf_C2H2_type"/>
</dbReference>
<evidence type="ECO:0000256" key="3">
    <source>
        <dbReference type="ARBA" id="ARBA00022771"/>
    </source>
</evidence>
<proteinExistence type="predicted"/>
<name>A0A8S4NN79_OWEFU</name>
<keyword evidence="3 5" id="KW-0863">Zinc-finger</keyword>
<accession>A0A8S4NN79</accession>
<dbReference type="OrthoDB" id="3561125at2759"/>
<dbReference type="EMBL" id="CAIIXF020000005">
    <property type="protein sequence ID" value="CAH1783341.1"/>
    <property type="molecule type" value="Genomic_DNA"/>
</dbReference>
<feature type="domain" description="C2H2-type" evidence="7">
    <location>
        <begin position="632"/>
        <end position="659"/>
    </location>
</feature>
<evidence type="ECO:0000256" key="6">
    <source>
        <dbReference type="SAM" id="MobiDB-lite"/>
    </source>
</evidence>
<keyword evidence="9" id="KW-1185">Reference proteome</keyword>
<dbReference type="SUPFAM" id="SSF57667">
    <property type="entry name" value="beta-beta-alpha zinc fingers"/>
    <property type="match status" value="1"/>
</dbReference>
<evidence type="ECO:0000313" key="8">
    <source>
        <dbReference type="EMBL" id="CAH1783341.1"/>
    </source>
</evidence>
<dbReference type="PANTHER" id="PTHR24379:SF121">
    <property type="entry name" value="C2H2-TYPE DOMAIN-CONTAINING PROTEIN"/>
    <property type="match status" value="1"/>
</dbReference>
<keyword evidence="4" id="KW-0862">Zinc</keyword>
<comment type="caution">
    <text evidence="8">The sequence shown here is derived from an EMBL/GenBank/DDBJ whole genome shotgun (WGS) entry which is preliminary data.</text>
</comment>
<feature type="non-terminal residue" evidence="8">
    <location>
        <position position="1"/>
    </location>
</feature>
<dbReference type="PROSITE" id="PS00028">
    <property type="entry name" value="ZINC_FINGER_C2H2_1"/>
    <property type="match status" value="1"/>
</dbReference>
<reference evidence="8" key="1">
    <citation type="submission" date="2022-03" db="EMBL/GenBank/DDBJ databases">
        <authorList>
            <person name="Martin C."/>
        </authorList>
    </citation>
    <scope>NUCLEOTIDE SEQUENCE</scope>
</reference>
<evidence type="ECO:0000256" key="2">
    <source>
        <dbReference type="ARBA" id="ARBA00022737"/>
    </source>
</evidence>
<protein>
    <recommendedName>
        <fullName evidence="7">C2H2-type domain-containing protein</fullName>
    </recommendedName>
</protein>
<gene>
    <name evidence="8" type="ORF">OFUS_LOCUS9688</name>
</gene>
<feature type="region of interest" description="Disordered" evidence="6">
    <location>
        <begin position="1"/>
        <end position="31"/>
    </location>
</feature>
<feature type="domain" description="C2H2-type" evidence="7">
    <location>
        <begin position="454"/>
        <end position="481"/>
    </location>
</feature>
<feature type="compositionally biased region" description="Basic and acidic residues" evidence="6">
    <location>
        <begin position="22"/>
        <end position="31"/>
    </location>
</feature>
<dbReference type="GO" id="GO:0008270">
    <property type="term" value="F:zinc ion binding"/>
    <property type="evidence" value="ECO:0007669"/>
    <property type="project" value="UniProtKB-KW"/>
</dbReference>